<keyword evidence="4 6" id="KW-0274">FAD</keyword>
<dbReference type="Gene3D" id="2.40.110.10">
    <property type="entry name" value="Butyryl-CoA Dehydrogenase, subunit A, domain 2"/>
    <property type="match status" value="1"/>
</dbReference>
<evidence type="ECO:0000313" key="10">
    <source>
        <dbReference type="EMBL" id="GAC66214.1"/>
    </source>
</evidence>
<evidence type="ECO:0000259" key="7">
    <source>
        <dbReference type="Pfam" id="PF00441"/>
    </source>
</evidence>
<protein>
    <submittedName>
        <fullName evidence="10">Putative acyl-CoA dehydrogenase</fullName>
    </submittedName>
</protein>
<keyword evidence="11" id="KW-1185">Reference proteome</keyword>
<comment type="similarity">
    <text evidence="2 6">Belongs to the acyl-CoA dehydrogenase family.</text>
</comment>
<dbReference type="Gene3D" id="1.10.540.10">
    <property type="entry name" value="Acyl-CoA dehydrogenase/oxidase, N-terminal domain"/>
    <property type="match status" value="1"/>
</dbReference>
<sequence length="411" mass="43041">MTTLLDAVDVDATVAALERRFAASSPEVTGDAACDRISAIEETTEGTARRLGSAQAVQRALFDAGLANPSGPPELGGRGLDSGAAHRVREMVASADLPDRAMLFVGLHIVGAAIARHGSDDLVDLVLPGLYRGDTVGCQLFSEPGAGSDLASVSTRARRDGDHWVVRGQKVWTSHAHVADWGEALVRTDSVDDGGTGGSDPAGKHTRLTMLLVDMHAPGVTVRPLRQMTGSAAFNEVFLDDVVVPDTHRIGEVGGGWAIARTSLSAERAMMGTLEGPLTRRVVDRIVGLVDDNHAADEPALRAPIARMVAAVAAVDALSEREPDDWDPSIRAVAGPVHKLLMTEALDAIADLAIAILGSRAVADDGAPDGFAWSEFVLSTPGLHLAGGTDEIQRSMIAQRGLGLPRDREPG</sequence>
<dbReference type="SUPFAM" id="SSF56645">
    <property type="entry name" value="Acyl-CoA dehydrogenase NM domain-like"/>
    <property type="match status" value="1"/>
</dbReference>
<dbReference type="SUPFAM" id="SSF47203">
    <property type="entry name" value="Acyl-CoA dehydrogenase C-terminal domain-like"/>
    <property type="match status" value="1"/>
</dbReference>
<evidence type="ECO:0000259" key="8">
    <source>
        <dbReference type="Pfam" id="PF02770"/>
    </source>
</evidence>
<dbReference type="InterPro" id="IPR006091">
    <property type="entry name" value="Acyl-CoA_Oxase/DH_mid-dom"/>
</dbReference>
<dbReference type="Pfam" id="PF00441">
    <property type="entry name" value="Acyl-CoA_dh_1"/>
    <property type="match status" value="1"/>
</dbReference>
<dbReference type="Gene3D" id="1.20.140.10">
    <property type="entry name" value="Butyryl-CoA Dehydrogenase, subunit A, domain 3"/>
    <property type="match status" value="1"/>
</dbReference>
<dbReference type="Pfam" id="PF02771">
    <property type="entry name" value="Acyl-CoA_dh_N"/>
    <property type="match status" value="1"/>
</dbReference>
<evidence type="ECO:0000256" key="1">
    <source>
        <dbReference type="ARBA" id="ARBA00001974"/>
    </source>
</evidence>
<dbReference type="STRING" id="1223545.GS4_01_00150"/>
<dbReference type="InterPro" id="IPR036250">
    <property type="entry name" value="AcylCo_DH-like_C"/>
</dbReference>
<dbReference type="InterPro" id="IPR009100">
    <property type="entry name" value="AcylCoA_DH/oxidase_NM_dom_sf"/>
</dbReference>
<dbReference type="InterPro" id="IPR037069">
    <property type="entry name" value="AcylCoA_DH/ox_N_sf"/>
</dbReference>
<dbReference type="eggNOG" id="COG1960">
    <property type="taxonomic scope" value="Bacteria"/>
</dbReference>
<reference evidence="10 11" key="1">
    <citation type="submission" date="2013-01" db="EMBL/GenBank/DDBJ databases">
        <title>Whole genome shotgun sequence of Gordonia soli NBRC 108243.</title>
        <authorList>
            <person name="Isaki-Nakamura S."/>
            <person name="Hosoyama A."/>
            <person name="Tsuchikane K."/>
            <person name="Ando Y."/>
            <person name="Baba S."/>
            <person name="Ohji S."/>
            <person name="Hamada M."/>
            <person name="Tamura T."/>
            <person name="Yamazoe A."/>
            <person name="Yamazaki S."/>
            <person name="Fujita N."/>
        </authorList>
    </citation>
    <scope>NUCLEOTIDE SEQUENCE [LARGE SCALE GENOMIC DNA]</scope>
    <source>
        <strain evidence="10 11">NBRC 108243</strain>
    </source>
</reference>
<dbReference type="PANTHER" id="PTHR43292:SF4">
    <property type="entry name" value="ACYL-COA DEHYDROGENASE FADE34"/>
    <property type="match status" value="1"/>
</dbReference>
<dbReference type="RefSeq" id="WP_007616215.1">
    <property type="nucleotide sequence ID" value="NZ_BANX01000001.1"/>
</dbReference>
<evidence type="ECO:0000256" key="5">
    <source>
        <dbReference type="ARBA" id="ARBA00023002"/>
    </source>
</evidence>
<evidence type="ECO:0000259" key="9">
    <source>
        <dbReference type="Pfam" id="PF02771"/>
    </source>
</evidence>
<comment type="cofactor">
    <cofactor evidence="1 6">
        <name>FAD</name>
        <dbReference type="ChEBI" id="CHEBI:57692"/>
    </cofactor>
</comment>
<dbReference type="GO" id="GO:0050660">
    <property type="term" value="F:flavin adenine dinucleotide binding"/>
    <property type="evidence" value="ECO:0007669"/>
    <property type="project" value="InterPro"/>
</dbReference>
<evidence type="ECO:0000256" key="3">
    <source>
        <dbReference type="ARBA" id="ARBA00022630"/>
    </source>
</evidence>
<proteinExistence type="inferred from homology"/>
<organism evidence="10 11">
    <name type="scientific">Gordonia soli NBRC 108243</name>
    <dbReference type="NCBI Taxonomy" id="1223545"/>
    <lineage>
        <taxon>Bacteria</taxon>
        <taxon>Bacillati</taxon>
        <taxon>Actinomycetota</taxon>
        <taxon>Actinomycetes</taxon>
        <taxon>Mycobacteriales</taxon>
        <taxon>Gordoniaceae</taxon>
        <taxon>Gordonia</taxon>
    </lineage>
</organism>
<feature type="domain" description="Acyl-CoA dehydrogenase/oxidase N-terminal" evidence="9">
    <location>
        <begin position="55"/>
        <end position="134"/>
    </location>
</feature>
<dbReference type="PANTHER" id="PTHR43292">
    <property type="entry name" value="ACYL-COA DEHYDROGENASE"/>
    <property type="match status" value="1"/>
</dbReference>
<feature type="domain" description="Acyl-CoA dehydrogenase/oxidase C-terminal" evidence="7">
    <location>
        <begin position="254"/>
        <end position="401"/>
    </location>
</feature>
<dbReference type="FunFam" id="2.40.110.10:FF:000011">
    <property type="entry name" value="Acyl-CoA dehydrogenase FadE34"/>
    <property type="match status" value="1"/>
</dbReference>
<keyword evidence="5 6" id="KW-0560">Oxidoreductase</keyword>
<dbReference type="Proteomes" id="UP000011666">
    <property type="component" value="Unassembled WGS sequence"/>
</dbReference>
<dbReference type="EMBL" id="BANX01000001">
    <property type="protein sequence ID" value="GAC66214.1"/>
    <property type="molecule type" value="Genomic_DNA"/>
</dbReference>
<dbReference type="InterPro" id="IPR052161">
    <property type="entry name" value="Mycobact_Acyl-CoA_DH"/>
</dbReference>
<dbReference type="GO" id="GO:0005886">
    <property type="term" value="C:plasma membrane"/>
    <property type="evidence" value="ECO:0007669"/>
    <property type="project" value="TreeGrafter"/>
</dbReference>
<evidence type="ECO:0000256" key="2">
    <source>
        <dbReference type="ARBA" id="ARBA00009347"/>
    </source>
</evidence>
<dbReference type="AlphaFoldDB" id="M0QCQ0"/>
<accession>M0QCQ0</accession>
<evidence type="ECO:0000313" key="11">
    <source>
        <dbReference type="Proteomes" id="UP000011666"/>
    </source>
</evidence>
<name>M0QCQ0_9ACTN</name>
<dbReference type="GO" id="GO:0016627">
    <property type="term" value="F:oxidoreductase activity, acting on the CH-CH group of donors"/>
    <property type="evidence" value="ECO:0007669"/>
    <property type="project" value="InterPro"/>
</dbReference>
<evidence type="ECO:0000256" key="6">
    <source>
        <dbReference type="RuleBase" id="RU362125"/>
    </source>
</evidence>
<dbReference type="InterPro" id="IPR046373">
    <property type="entry name" value="Acyl-CoA_Oxase/DH_mid-dom_sf"/>
</dbReference>
<dbReference type="InterPro" id="IPR013786">
    <property type="entry name" value="AcylCoA_DH/ox_N"/>
</dbReference>
<gene>
    <name evidence="10" type="ORF">GS4_01_00150</name>
</gene>
<comment type="caution">
    <text evidence="10">The sequence shown here is derived from an EMBL/GenBank/DDBJ whole genome shotgun (WGS) entry which is preliminary data.</text>
</comment>
<evidence type="ECO:0000256" key="4">
    <source>
        <dbReference type="ARBA" id="ARBA00022827"/>
    </source>
</evidence>
<keyword evidence="3 6" id="KW-0285">Flavoprotein</keyword>
<feature type="domain" description="Acyl-CoA oxidase/dehydrogenase middle" evidence="8">
    <location>
        <begin position="138"/>
        <end position="242"/>
    </location>
</feature>
<dbReference type="Pfam" id="PF02770">
    <property type="entry name" value="Acyl-CoA_dh_M"/>
    <property type="match status" value="1"/>
</dbReference>
<dbReference type="InterPro" id="IPR009075">
    <property type="entry name" value="AcylCo_DH/oxidase_C"/>
</dbReference>